<proteinExistence type="predicted"/>
<evidence type="ECO:0008006" key="5">
    <source>
        <dbReference type="Google" id="ProtNLM"/>
    </source>
</evidence>
<organism evidence="4">
    <name type="scientific">Octactis speculum</name>
    <dbReference type="NCBI Taxonomy" id="3111310"/>
    <lineage>
        <taxon>Eukaryota</taxon>
        <taxon>Sar</taxon>
        <taxon>Stramenopiles</taxon>
        <taxon>Ochrophyta</taxon>
        <taxon>Dictyochophyceae</taxon>
        <taxon>Dictyochales</taxon>
        <taxon>Dictyochaceae</taxon>
        <taxon>Octactis</taxon>
    </lineage>
</organism>
<accession>A0A6U3R8F9</accession>
<dbReference type="GO" id="GO:0005829">
    <property type="term" value="C:cytosol"/>
    <property type="evidence" value="ECO:0007669"/>
    <property type="project" value="TreeGrafter"/>
</dbReference>
<name>A0A6U3R8F9_9STRA</name>
<dbReference type="SMART" id="SM00698">
    <property type="entry name" value="MORN"/>
    <property type="match status" value="9"/>
</dbReference>
<reference evidence="4" key="1">
    <citation type="submission" date="2021-01" db="EMBL/GenBank/DDBJ databases">
        <authorList>
            <person name="Corre E."/>
            <person name="Pelletier E."/>
            <person name="Niang G."/>
            <person name="Scheremetjew M."/>
            <person name="Finn R."/>
            <person name="Kale V."/>
            <person name="Holt S."/>
            <person name="Cochrane G."/>
            <person name="Meng A."/>
            <person name="Brown T."/>
            <person name="Cohen L."/>
        </authorList>
    </citation>
    <scope>NUCLEOTIDE SEQUENCE</scope>
    <source>
        <strain evidence="4">CCMP1381</strain>
    </source>
</reference>
<evidence type="ECO:0000256" key="1">
    <source>
        <dbReference type="ARBA" id="ARBA00022737"/>
    </source>
</evidence>
<gene>
    <name evidence="3" type="ORF">DSPE1174_LOCUS7044</name>
    <name evidence="4" type="ORF">DSPE1174_LOCUS7627</name>
</gene>
<protein>
    <recommendedName>
        <fullName evidence="5">MORN repeat-containing protein 5</fullName>
    </recommendedName>
</protein>
<dbReference type="PANTHER" id="PTHR43215:SF14">
    <property type="entry name" value="RADIAL SPOKE HEAD 1 HOMOLOG"/>
    <property type="match status" value="1"/>
</dbReference>
<dbReference type="EMBL" id="HBGS01013336">
    <property type="protein sequence ID" value="CAD9393277.1"/>
    <property type="molecule type" value="Transcribed_RNA"/>
</dbReference>
<evidence type="ECO:0000313" key="3">
    <source>
        <dbReference type="EMBL" id="CAD9393277.1"/>
    </source>
</evidence>
<evidence type="ECO:0000256" key="2">
    <source>
        <dbReference type="SAM" id="MobiDB-lite"/>
    </source>
</evidence>
<evidence type="ECO:0000313" key="4">
    <source>
        <dbReference type="EMBL" id="CAD9396214.1"/>
    </source>
</evidence>
<feature type="region of interest" description="Disordered" evidence="2">
    <location>
        <begin position="183"/>
        <end position="246"/>
    </location>
</feature>
<dbReference type="InterPro" id="IPR003409">
    <property type="entry name" value="MORN"/>
</dbReference>
<dbReference type="SUPFAM" id="SSF82185">
    <property type="entry name" value="Histone H3 K4-specific methyltransferase SET7/9 N-terminal domain"/>
    <property type="match status" value="2"/>
</dbReference>
<feature type="region of interest" description="Disordered" evidence="2">
    <location>
        <begin position="263"/>
        <end position="347"/>
    </location>
</feature>
<keyword evidence="1" id="KW-0677">Repeat</keyword>
<dbReference type="PANTHER" id="PTHR43215">
    <property type="entry name" value="RADIAL SPOKE HEAD 1 HOMOLOG"/>
    <property type="match status" value="1"/>
</dbReference>
<dbReference type="AlphaFoldDB" id="A0A6U3R8F9"/>
<feature type="compositionally biased region" description="Acidic residues" evidence="2">
    <location>
        <begin position="271"/>
        <end position="286"/>
    </location>
</feature>
<sequence length="606" mass="67739">MEGASSLTAPRSTVSVVLNGELLLDAEKPTWNGNWRYVHCPPPPNPYRFHYQRATTSTMSLPAWHLSLIRGESFPEEAPLDKTIVHSEGMIPDPNSAAPWEGLWEGYFKIRRNGKEFEVMEEFLLLRGPTDAPKPDMVDTSAPGVGIPVRGGGTNSYGPFELTGLFEPTSRSLVCERAYIEMRRKKRKKPKPDHAPSPAVKIRGMGSIRSSQRLRQVDRHPGIQSAGATDLPGQEEGPILGDVPQDQLAARTTYNTRKRRVLTKYGTSSGSEEDMEEDEDEEEEDSGYTSASASVTTSSTNKDPGYALMADEEDKDMITDKRKKKKTADRTERGAPDNNPSADTDNGWRAALLDEEVNEVYEGEVQDGMREGFGVCVYCAHGNNLYEGEWHKGREHGKGILMTSQREIIYDGDWVDGKIHGIGTYYMHGDSYSGDYRENTRHGRGSYLLASGSRYEGEWRDNQRSGKGRFDWPDGSCYEGDWLQGERHGRGRLHLVDIRLEADGLTYEGQWAKNEFEGRGVCTYRDGQRYEGMWKGGKKEGRGTLNFPNGASYEGRFRNDRIDGQGTLRVPRPVGGACDAHWMIPVAFQSDMVRIHAKAGFDKAGN</sequence>
<dbReference type="Pfam" id="PF02493">
    <property type="entry name" value="MORN"/>
    <property type="match status" value="9"/>
</dbReference>
<dbReference type="Gene3D" id="2.20.110.10">
    <property type="entry name" value="Histone H3 K4-specific methyltransferase SET7/9 N-terminal domain"/>
    <property type="match status" value="3"/>
</dbReference>
<dbReference type="EMBL" id="HBGS01014447">
    <property type="protein sequence ID" value="CAD9396214.1"/>
    <property type="molecule type" value="Transcribed_RNA"/>
</dbReference>
<feature type="compositionally biased region" description="Low complexity" evidence="2">
    <location>
        <begin position="289"/>
        <end position="300"/>
    </location>
</feature>